<dbReference type="EMBL" id="JANJQO010003924">
    <property type="protein sequence ID" value="KAJ2955056.1"/>
    <property type="molecule type" value="Genomic_DNA"/>
</dbReference>
<evidence type="ECO:0000313" key="2">
    <source>
        <dbReference type="Proteomes" id="UP001143910"/>
    </source>
</evidence>
<protein>
    <submittedName>
        <fullName evidence="1">Uncharacterized protein</fullName>
    </submittedName>
</protein>
<comment type="caution">
    <text evidence="1">The sequence shown here is derived from an EMBL/GenBank/DDBJ whole genome shotgun (WGS) entry which is preliminary data.</text>
</comment>
<name>A0ACC1MAB0_9HYPO</name>
<dbReference type="Proteomes" id="UP001143910">
    <property type="component" value="Unassembled WGS sequence"/>
</dbReference>
<sequence>MHAGHIEISPDTNGNLFFWHFQNKHIANKQRTVIWVNGGPGCSSEDGALMEIGPYRLKDKNTLVVNNGSWNEFANLLFVDNPVGTGFSYANTNSYVHELTEMADQFVMFLEKFFTIFPEYSRDDIYIGGESYAGQYIPYIAQAIIDRNSKRPDHWSLQGLLLGNPWMSPNEQYDSYMKFAFEKKLLDKDSDAAKQLIAMERTCHTMMASDPGRVTYGSCESILTDLLLATSKQNGGDDSCLNMYDVRLKDSYPSCGMNWPPDLEYVTPYLRRKEVVTALNINPERSVGWQECNGGVNSAFHPMKSKPSVELMPAILKEVPVLIFSGAEDLICNHIGTEDMIANMEWNGDCPQPHLRCVQRGVTHGAL</sequence>
<evidence type="ECO:0000313" key="1">
    <source>
        <dbReference type="EMBL" id="KAJ2955056.1"/>
    </source>
</evidence>
<gene>
    <name evidence="1" type="ORF">NQ176_g11431</name>
</gene>
<organism evidence="1 2">
    <name type="scientific">Zarea fungicola</name>
    <dbReference type="NCBI Taxonomy" id="93591"/>
    <lineage>
        <taxon>Eukaryota</taxon>
        <taxon>Fungi</taxon>
        <taxon>Dikarya</taxon>
        <taxon>Ascomycota</taxon>
        <taxon>Pezizomycotina</taxon>
        <taxon>Sordariomycetes</taxon>
        <taxon>Hypocreomycetidae</taxon>
        <taxon>Hypocreales</taxon>
        <taxon>Cordycipitaceae</taxon>
        <taxon>Zarea</taxon>
    </lineage>
</organism>
<proteinExistence type="predicted"/>
<keyword evidence="2" id="KW-1185">Reference proteome</keyword>
<accession>A0ACC1MAB0</accession>
<reference evidence="1" key="1">
    <citation type="submission" date="2022-08" db="EMBL/GenBank/DDBJ databases">
        <title>Genome Sequence of Lecanicillium fungicola.</title>
        <authorList>
            <person name="Buettner E."/>
        </authorList>
    </citation>
    <scope>NUCLEOTIDE SEQUENCE</scope>
    <source>
        <strain evidence="1">Babe33</strain>
    </source>
</reference>